<gene>
    <name evidence="1" type="ORF">THOM_0554</name>
</gene>
<proteinExistence type="predicted"/>
<dbReference type="AlphaFoldDB" id="L7JYQ0"/>
<name>L7JYQ0_TRAHO</name>
<protein>
    <submittedName>
        <fullName evidence="1">Uncharacterized protein</fullName>
    </submittedName>
</protein>
<accession>L7JYQ0</accession>
<evidence type="ECO:0000313" key="2">
    <source>
        <dbReference type="Proteomes" id="UP000011185"/>
    </source>
</evidence>
<dbReference type="EMBL" id="JH993846">
    <property type="protein sequence ID" value="ELQ76445.1"/>
    <property type="molecule type" value="Genomic_DNA"/>
</dbReference>
<reference evidence="1 2" key="1">
    <citation type="journal article" date="2012" name="PLoS Pathog.">
        <title>The genome of the obligate intracellular parasite Trachipleistophora hominis: new insights into microsporidian genome dynamics and reductive evolution.</title>
        <authorList>
            <person name="Heinz E."/>
            <person name="Williams T.A."/>
            <person name="Nakjang S."/>
            <person name="Noel C.J."/>
            <person name="Swan D.C."/>
            <person name="Goldberg A.V."/>
            <person name="Harris S.R."/>
            <person name="Weinmaier T."/>
            <person name="Markert S."/>
            <person name="Becher D."/>
            <person name="Bernhardt J."/>
            <person name="Dagan T."/>
            <person name="Hacker C."/>
            <person name="Lucocq J.M."/>
            <person name="Schweder T."/>
            <person name="Rattei T."/>
            <person name="Hall N."/>
            <person name="Hirt R.P."/>
            <person name="Embley T.M."/>
        </authorList>
    </citation>
    <scope>NUCLEOTIDE SEQUENCE [LARGE SCALE GENOMIC DNA]</scope>
</reference>
<organism evidence="1 2">
    <name type="scientific">Trachipleistophora hominis</name>
    <name type="common">Microsporidian parasite</name>
    <dbReference type="NCBI Taxonomy" id="72359"/>
    <lineage>
        <taxon>Eukaryota</taxon>
        <taxon>Fungi</taxon>
        <taxon>Fungi incertae sedis</taxon>
        <taxon>Microsporidia</taxon>
        <taxon>Pleistophoridae</taxon>
        <taxon>Trachipleistophora</taxon>
    </lineage>
</organism>
<dbReference type="VEuPathDB" id="MicrosporidiaDB:THOM_0554"/>
<dbReference type="InParanoid" id="L7JYQ0"/>
<dbReference type="HOGENOM" id="CLU_615665_0_0_1"/>
<evidence type="ECO:0000313" key="1">
    <source>
        <dbReference type="EMBL" id="ELQ76445.1"/>
    </source>
</evidence>
<keyword evidence="2" id="KW-1185">Reference proteome</keyword>
<sequence length="445" mass="49989">MRHGKDDLVKNAASLKLWEENDELFAKEMLKFKEIKVPDKFELSFEDDGKAVESEQVVLHPSTVVAQHDDAGLNIREAANVQMGSFNENLPQSNPAVNLGQKISATHKHAAHSTQGDQRFVFAGNEVINENSANAQNTYTNISNKNQDFYFEDEIDKEEQKSEINTEGTIQPIDENVIICDNEHFNFFGNQDLKFENLDKFSVMTQEEFLSRSAGSVSQEVIKEDEDGLIHGQESIVNEAYKPQKDIRADRTEKAPVQGRKYDDKHYAADQQELGEKTIVQQLERANMEYKNANGVSFGDINGDKHSNNEQIVLLDEKSSSVKSTEVYDQVDQEFDDLSATMPSQVSRDSCNDEQGNTSKYSFLEESFNSLGVTEDANIVNMPTLNEGDMSSGSVFEGSCVKNRFEDAVEESAAADKTQIGEFSNIGTVLQFNKRTLRKESDDHK</sequence>
<dbReference type="Proteomes" id="UP000011185">
    <property type="component" value="Unassembled WGS sequence"/>
</dbReference>